<dbReference type="RefSeq" id="WP_143896281.1">
    <property type="nucleotide sequence ID" value="NZ_CP041666.1"/>
</dbReference>
<feature type="domain" description="SLH" evidence="3">
    <location>
        <begin position="151"/>
        <end position="212"/>
    </location>
</feature>
<name>A0A516KJL5_9BACI</name>
<dbReference type="Proteomes" id="UP000315215">
    <property type="component" value="Chromosome"/>
</dbReference>
<dbReference type="Pfam" id="PF00395">
    <property type="entry name" value="SLH"/>
    <property type="match status" value="2"/>
</dbReference>
<evidence type="ECO:0000256" key="2">
    <source>
        <dbReference type="SAM" id="SignalP"/>
    </source>
</evidence>
<dbReference type="KEGG" id="aqt:FN924_16275"/>
<feature type="domain" description="SLH" evidence="3">
    <location>
        <begin position="28"/>
        <end position="91"/>
    </location>
</feature>
<evidence type="ECO:0000313" key="4">
    <source>
        <dbReference type="EMBL" id="QDP41588.1"/>
    </source>
</evidence>
<proteinExistence type="predicted"/>
<evidence type="ECO:0000313" key="5">
    <source>
        <dbReference type="Proteomes" id="UP000315215"/>
    </source>
</evidence>
<dbReference type="PROSITE" id="PS51272">
    <property type="entry name" value="SLH"/>
    <property type="match status" value="2"/>
</dbReference>
<evidence type="ECO:0000256" key="1">
    <source>
        <dbReference type="ARBA" id="ARBA00022729"/>
    </source>
</evidence>
<feature type="chain" id="PRO_5022119870" evidence="2">
    <location>
        <begin position="30"/>
        <end position="272"/>
    </location>
</feature>
<accession>A0A516KJL5</accession>
<gene>
    <name evidence="4" type="ORF">FN924_16275</name>
</gene>
<dbReference type="InterPro" id="IPR001119">
    <property type="entry name" value="SLH_dom"/>
</dbReference>
<dbReference type="OrthoDB" id="5845122at2"/>
<dbReference type="AlphaFoldDB" id="A0A516KJL5"/>
<keyword evidence="1 2" id="KW-0732">Signal</keyword>
<feature type="signal peptide" evidence="2">
    <location>
        <begin position="1"/>
        <end position="29"/>
    </location>
</feature>
<reference evidence="4 5" key="1">
    <citation type="submission" date="2019-07" db="EMBL/GenBank/DDBJ databases">
        <authorList>
            <person name="Li J."/>
        </authorList>
    </citation>
    <scope>NUCLEOTIDE SEQUENCE [LARGE SCALE GENOMIC DNA]</scope>
    <source>
        <strain evidence="4 5">TKL69</strain>
    </source>
</reference>
<keyword evidence="5" id="KW-1185">Reference proteome</keyword>
<dbReference type="EMBL" id="CP041666">
    <property type="protein sequence ID" value="QDP41588.1"/>
    <property type="molecule type" value="Genomic_DNA"/>
</dbReference>
<dbReference type="PANTHER" id="PTHR43308">
    <property type="entry name" value="OUTER MEMBRANE PROTEIN ALPHA-RELATED"/>
    <property type="match status" value="1"/>
</dbReference>
<organism evidence="4 5">
    <name type="scientific">Radiobacillus deserti</name>
    <dbReference type="NCBI Taxonomy" id="2594883"/>
    <lineage>
        <taxon>Bacteria</taxon>
        <taxon>Bacillati</taxon>
        <taxon>Bacillota</taxon>
        <taxon>Bacilli</taxon>
        <taxon>Bacillales</taxon>
        <taxon>Bacillaceae</taxon>
        <taxon>Radiobacillus</taxon>
    </lineage>
</organism>
<sequence length="272" mass="29018">MKQIKGKKLMTSLLAAALTTTLLTTPVFAKEFTDIDRGASHYDSVTALYDAGIVSGYTDGTFGVNDKLQRRHGAALFAKSLSLPVPSDVSAVLKEYYVDVPSNDPYASIIATVTPSIFKGSNGIFGATQALTREQMATTIVKAIGLTDNGTNPGINLSNVSASHKANVKILAQYGITNQFSNFSPGDSVTRGQFATFLQKALNAKVSPSIALEDGFFAFNKLAKVTLQVSNPADYKVYAEGDPLEYKNGAFVGVVETTSLQEVKNSLLVIKK</sequence>
<dbReference type="InterPro" id="IPR051465">
    <property type="entry name" value="Cell_Envelope_Struct_Comp"/>
</dbReference>
<evidence type="ECO:0000259" key="3">
    <source>
        <dbReference type="PROSITE" id="PS51272"/>
    </source>
</evidence>
<protein>
    <submittedName>
        <fullName evidence="4">S-layer homology domain-containing protein</fullName>
    </submittedName>
</protein>